<feature type="domain" description="Translocator protein BipB-like C-terminal" evidence="6">
    <location>
        <begin position="117"/>
        <end position="394"/>
    </location>
</feature>
<dbReference type="InterPro" id="IPR006972">
    <property type="entry name" value="BipB-like_C"/>
</dbReference>
<evidence type="ECO:0000313" key="8">
    <source>
        <dbReference type="Proteomes" id="UP000256503"/>
    </source>
</evidence>
<comment type="similarity">
    <text evidence="4">Belongs to the SctE/SipB/YopB family.</text>
</comment>
<gene>
    <name evidence="7" type="ORF">DVB73_06825</name>
</gene>
<accession>A0AAD0VSM0</accession>
<feature type="transmembrane region" description="Helical" evidence="5">
    <location>
        <begin position="236"/>
        <end position="262"/>
    </location>
</feature>
<dbReference type="GeneID" id="49613130"/>
<protein>
    <recommendedName>
        <fullName evidence="6">Translocator protein BipB-like C-terminal domain-containing protein</fullName>
    </recommendedName>
</protein>
<dbReference type="EMBL" id="CP031146">
    <property type="protein sequence ID" value="AXM95533.1"/>
    <property type="molecule type" value="Genomic_DNA"/>
</dbReference>
<evidence type="ECO:0000313" key="7">
    <source>
        <dbReference type="EMBL" id="AXM95533.1"/>
    </source>
</evidence>
<dbReference type="Proteomes" id="UP000256503">
    <property type="component" value="Chromosome"/>
</dbReference>
<comment type="subcellular location">
    <subcellularLocation>
        <location evidence="1">Host membrane</location>
        <topology evidence="1">Multi-pass membrane protein</topology>
    </subcellularLocation>
</comment>
<proteinExistence type="inferred from homology"/>
<evidence type="ECO:0000256" key="1">
    <source>
        <dbReference type="ARBA" id="ARBA00004301"/>
    </source>
</evidence>
<name>A0AAD0VSM0_PSEDL</name>
<keyword evidence="5" id="KW-0472">Membrane</keyword>
<evidence type="ECO:0000256" key="4">
    <source>
        <dbReference type="ARBA" id="ARBA00035640"/>
    </source>
</evidence>
<organism evidence="7 8">
    <name type="scientific">Pseudomonas plecoglossicida</name>
    <dbReference type="NCBI Taxonomy" id="70775"/>
    <lineage>
        <taxon>Bacteria</taxon>
        <taxon>Pseudomonadati</taxon>
        <taxon>Pseudomonadota</taxon>
        <taxon>Gammaproteobacteria</taxon>
        <taxon>Pseudomonadales</taxon>
        <taxon>Pseudomonadaceae</taxon>
        <taxon>Pseudomonas</taxon>
    </lineage>
</organism>
<feature type="transmembrane region" description="Helical" evidence="5">
    <location>
        <begin position="170"/>
        <end position="190"/>
    </location>
</feature>
<dbReference type="RefSeq" id="WP_016394475.1">
    <property type="nucleotide sequence ID" value="NZ_BSOM01000021.1"/>
</dbReference>
<keyword evidence="5" id="KW-0812">Transmembrane</keyword>
<dbReference type="AlphaFoldDB" id="A0AAD0VSM0"/>
<evidence type="ECO:0000256" key="3">
    <source>
        <dbReference type="ARBA" id="ARBA00023026"/>
    </source>
</evidence>
<keyword evidence="5" id="KW-1133">Transmembrane helix</keyword>
<dbReference type="GO" id="GO:0033644">
    <property type="term" value="C:host cell membrane"/>
    <property type="evidence" value="ECO:0007669"/>
    <property type="project" value="UniProtKB-SubCell"/>
</dbReference>
<dbReference type="Pfam" id="PF04888">
    <property type="entry name" value="SseC"/>
    <property type="match status" value="1"/>
</dbReference>
<evidence type="ECO:0000256" key="5">
    <source>
        <dbReference type="SAM" id="Phobius"/>
    </source>
</evidence>
<evidence type="ECO:0000256" key="2">
    <source>
        <dbReference type="ARBA" id="ARBA00022870"/>
    </source>
</evidence>
<keyword evidence="2" id="KW-1043">Host membrane</keyword>
<reference evidence="7 8" key="1">
    <citation type="submission" date="2018-07" db="EMBL/GenBank/DDBJ databases">
        <title>Complete genome sequence of a Pseudomonas plecoglossicida strain pathogenic to the marine fish, Larimichthys crocea.</title>
        <authorList>
            <person name="Tao Z."/>
        </authorList>
    </citation>
    <scope>NUCLEOTIDE SEQUENCE [LARGE SCALE GENOMIC DNA]</scope>
    <source>
        <strain evidence="7 8">XSDHY-P</strain>
    </source>
</reference>
<sequence>MKPIQSDVTVMPADVGLLDVSRVTESPNQADAVVTISATPGQLGVMGSVDVAPALPLPQALNGSLSAEATKQLEAALGALFERSELIEPIVKDLSQAAGLLVAKETGRLSPDAADLELQALLATIITDKSKIDRERILQARSENIERIQQNQDKMAESLNAAKEAKKSGLAAKIFGWIGAIASVIVGIVMCATGVGAAAGALMIAGGVVGIVSNALQQAAQDGLISKKAMEALGPVMMAVEILVAVASLVVTLGASAAGAVAKVASKVATEVGGTVGELAASLSQKATKAANLATKAFDVAGKSVSTGVKVATSAPKLVADVGGGASKLAASVMDYKLASTEADTAQARAELDAGEALVRRLVEAYAPSNKALEDALDSMLGMLRDNAETQERVFNRMNNVPGGV</sequence>
<keyword evidence="3" id="KW-0843">Virulence</keyword>
<feature type="transmembrane region" description="Helical" evidence="5">
    <location>
        <begin position="196"/>
        <end position="216"/>
    </location>
</feature>
<evidence type="ECO:0000259" key="6">
    <source>
        <dbReference type="Pfam" id="PF04888"/>
    </source>
</evidence>